<dbReference type="Gene3D" id="1.20.5.1160">
    <property type="entry name" value="Vasodilator-stimulated phosphoprotein"/>
    <property type="match status" value="1"/>
</dbReference>
<keyword evidence="1" id="KW-0416">Keratin</keyword>
<keyword evidence="3 5" id="KW-0175">Coiled coil</keyword>
<keyword evidence="7" id="KW-1185">Reference proteome</keyword>
<dbReference type="Gene3D" id="1.20.5.170">
    <property type="match status" value="1"/>
</dbReference>
<feature type="coiled-coil region" evidence="5">
    <location>
        <begin position="62"/>
        <end position="96"/>
    </location>
</feature>
<dbReference type="InParanoid" id="A0A6P5L4Y2"/>
<dbReference type="GO" id="GO:0005882">
    <property type="term" value="C:intermediate filament"/>
    <property type="evidence" value="ECO:0007669"/>
    <property type="project" value="UniProtKB-KW"/>
</dbReference>
<reference evidence="8" key="1">
    <citation type="submission" date="2025-08" db="UniProtKB">
        <authorList>
            <consortium name="RefSeq"/>
        </authorList>
    </citation>
    <scope>IDENTIFICATION</scope>
    <source>
        <tissue evidence="8">Spleen</tissue>
    </source>
</reference>
<sequence length="414" mass="46525">MSYSVQKSSLWQFSSGQGRGGTIGKKPSLGDCSGRGFSGTFGGYTFGGGGNWLLSGNEKGTMQNLNDRLAIYLDKVRALEEANTELEYKIKEWYKKFGPGSTGHRENQDYSEYYQIIEELKQKILDSTLSNADIMLQADNVKLAADDFRLKYETELALRQSVESDVNGLRRVLDDLTLTKTDLEIQIETLSEEVAYIRKNHAEEMKGLQKAASSDVNVEMNATPGTDLTKLLNDMRAQYEGLAEQNRRDVETWFNNKSQLLQQQISFATDESSSAKTQISELKRTLQTLEIELQSALALKKSLEGSLSETEAGYGTQLSQTQNQISSLEAQLVQIRDEAESQSTEYKQLLDIKTRLENEIETYRRLLDEEGGPGLENRAKKEPTKTFLYKTIVEELVDGIVVSSKIKDVHQRSA</sequence>
<evidence type="ECO:0000256" key="1">
    <source>
        <dbReference type="ARBA" id="ARBA00022744"/>
    </source>
</evidence>
<dbReference type="InterPro" id="IPR039008">
    <property type="entry name" value="IF_rod_dom"/>
</dbReference>
<evidence type="ECO:0000313" key="7">
    <source>
        <dbReference type="Proteomes" id="UP000515140"/>
    </source>
</evidence>
<keyword evidence="2 4" id="KW-0403">Intermediate filament</keyword>
<name>A0A6P5L4Y2_PHACI</name>
<dbReference type="PROSITE" id="PS00226">
    <property type="entry name" value="IF_ROD_1"/>
    <property type="match status" value="1"/>
</dbReference>
<dbReference type="SMART" id="SM01391">
    <property type="entry name" value="Filament"/>
    <property type="match status" value="1"/>
</dbReference>
<dbReference type="FunFam" id="1.20.5.170:FF:000002">
    <property type="entry name" value="Type I keratin KA11"/>
    <property type="match status" value="1"/>
</dbReference>
<dbReference type="Gene3D" id="1.20.5.500">
    <property type="entry name" value="Single helix bin"/>
    <property type="match status" value="1"/>
</dbReference>
<evidence type="ECO:0000313" key="8">
    <source>
        <dbReference type="RefSeq" id="XP_020853405.1"/>
    </source>
</evidence>
<comment type="similarity">
    <text evidence="4">Belongs to the intermediate filament family.</text>
</comment>
<dbReference type="FunFam" id="1.20.5.500:FF:000001">
    <property type="entry name" value="Type II keratin 23"/>
    <property type="match status" value="1"/>
</dbReference>
<feature type="coiled-coil region" evidence="5">
    <location>
        <begin position="173"/>
        <end position="200"/>
    </location>
</feature>
<dbReference type="KEGG" id="pcw:110215898"/>
<dbReference type="Proteomes" id="UP000515140">
    <property type="component" value="Unplaced"/>
</dbReference>
<proteinExistence type="inferred from homology"/>
<dbReference type="Pfam" id="PF00038">
    <property type="entry name" value="Filament"/>
    <property type="match status" value="1"/>
</dbReference>
<dbReference type="GeneID" id="110215898"/>
<gene>
    <name evidence="8" type="primary">LOC110215898</name>
</gene>
<evidence type="ECO:0000256" key="5">
    <source>
        <dbReference type="SAM" id="Coils"/>
    </source>
</evidence>
<dbReference type="InterPro" id="IPR018039">
    <property type="entry name" value="IF_conserved"/>
</dbReference>
<dbReference type="RefSeq" id="XP_020853405.1">
    <property type="nucleotide sequence ID" value="XM_020997746.1"/>
</dbReference>
<protein>
    <submittedName>
        <fullName evidence="8">Keratin, type I cytoskeletal 24-like</fullName>
    </submittedName>
</protein>
<dbReference type="GO" id="GO:0030855">
    <property type="term" value="P:epithelial cell differentiation"/>
    <property type="evidence" value="ECO:0007669"/>
    <property type="project" value="TreeGrafter"/>
</dbReference>
<dbReference type="PROSITE" id="PS51842">
    <property type="entry name" value="IF_ROD_2"/>
    <property type="match status" value="1"/>
</dbReference>
<dbReference type="GO" id="GO:0045109">
    <property type="term" value="P:intermediate filament organization"/>
    <property type="evidence" value="ECO:0007669"/>
    <property type="project" value="TreeGrafter"/>
</dbReference>
<dbReference type="SUPFAM" id="SSF64593">
    <property type="entry name" value="Intermediate filament protein, coiled coil region"/>
    <property type="match status" value="2"/>
</dbReference>
<dbReference type="AlphaFoldDB" id="A0A6P5L4Y2"/>
<evidence type="ECO:0000259" key="6">
    <source>
        <dbReference type="PROSITE" id="PS51842"/>
    </source>
</evidence>
<dbReference type="PRINTS" id="PR01248">
    <property type="entry name" value="TYPE1KERATIN"/>
</dbReference>
<feature type="coiled-coil region" evidence="5">
    <location>
        <begin position="272"/>
        <end position="366"/>
    </location>
</feature>
<accession>A0A6P5L4Y2</accession>
<dbReference type="InterPro" id="IPR002957">
    <property type="entry name" value="Keratin_I"/>
</dbReference>
<organism evidence="7 8">
    <name type="scientific">Phascolarctos cinereus</name>
    <name type="common">Koala</name>
    <dbReference type="NCBI Taxonomy" id="38626"/>
    <lineage>
        <taxon>Eukaryota</taxon>
        <taxon>Metazoa</taxon>
        <taxon>Chordata</taxon>
        <taxon>Craniata</taxon>
        <taxon>Vertebrata</taxon>
        <taxon>Euteleostomi</taxon>
        <taxon>Mammalia</taxon>
        <taxon>Metatheria</taxon>
        <taxon>Diprotodontia</taxon>
        <taxon>Phascolarctidae</taxon>
        <taxon>Phascolarctos</taxon>
    </lineage>
</organism>
<dbReference type="PANTHER" id="PTHR23239:SF371">
    <property type="entry name" value="IF ROD DOMAIN-CONTAINING PROTEIN"/>
    <property type="match status" value="1"/>
</dbReference>
<dbReference type="FunFam" id="1.20.5.1160:FF:000002">
    <property type="entry name" value="Type I keratin 10"/>
    <property type="match status" value="1"/>
</dbReference>
<feature type="domain" description="IF rod" evidence="6">
    <location>
        <begin position="58"/>
        <end position="374"/>
    </location>
</feature>
<dbReference type="GO" id="GO:0005198">
    <property type="term" value="F:structural molecule activity"/>
    <property type="evidence" value="ECO:0007669"/>
    <property type="project" value="InterPro"/>
</dbReference>
<dbReference type="PANTHER" id="PTHR23239">
    <property type="entry name" value="INTERMEDIATE FILAMENT"/>
    <property type="match status" value="1"/>
</dbReference>
<evidence type="ECO:0000256" key="4">
    <source>
        <dbReference type="RuleBase" id="RU000685"/>
    </source>
</evidence>
<evidence type="ECO:0000256" key="3">
    <source>
        <dbReference type="ARBA" id="ARBA00023054"/>
    </source>
</evidence>
<evidence type="ECO:0000256" key="2">
    <source>
        <dbReference type="ARBA" id="ARBA00022754"/>
    </source>
</evidence>